<keyword evidence="3" id="KW-1185">Reference proteome</keyword>
<protein>
    <recommendedName>
        <fullName evidence="4">Secreted protein</fullName>
    </recommendedName>
</protein>
<organism evidence="2 3">
    <name type="scientific">Lepidopterella palustris CBS 459.81</name>
    <dbReference type="NCBI Taxonomy" id="1314670"/>
    <lineage>
        <taxon>Eukaryota</taxon>
        <taxon>Fungi</taxon>
        <taxon>Dikarya</taxon>
        <taxon>Ascomycota</taxon>
        <taxon>Pezizomycotina</taxon>
        <taxon>Dothideomycetes</taxon>
        <taxon>Pleosporomycetidae</taxon>
        <taxon>Mytilinidiales</taxon>
        <taxon>Argynnaceae</taxon>
        <taxon>Lepidopterella</taxon>
    </lineage>
</organism>
<evidence type="ECO:0000313" key="2">
    <source>
        <dbReference type="EMBL" id="OCK73759.1"/>
    </source>
</evidence>
<name>A0A8E2J9I7_9PEZI</name>
<gene>
    <name evidence="2" type="ORF">K432DRAFT_224143</name>
</gene>
<keyword evidence="1" id="KW-0732">Signal</keyword>
<sequence length="87" mass="9986">MHCIIRTLLPLILSIPSTFQMLTHARICSAVARHTTNSPSSLWKSLRWGGECYVGYVGLYCGIRHKFCMLSMRCRGALQRHQNKIHQ</sequence>
<dbReference type="Proteomes" id="UP000250266">
    <property type="component" value="Unassembled WGS sequence"/>
</dbReference>
<reference evidence="2 3" key="1">
    <citation type="journal article" date="2016" name="Nat. Commun.">
        <title>Ectomycorrhizal ecology is imprinted in the genome of the dominant symbiotic fungus Cenococcum geophilum.</title>
        <authorList>
            <consortium name="DOE Joint Genome Institute"/>
            <person name="Peter M."/>
            <person name="Kohler A."/>
            <person name="Ohm R.A."/>
            <person name="Kuo A."/>
            <person name="Krutzmann J."/>
            <person name="Morin E."/>
            <person name="Arend M."/>
            <person name="Barry K.W."/>
            <person name="Binder M."/>
            <person name="Choi C."/>
            <person name="Clum A."/>
            <person name="Copeland A."/>
            <person name="Grisel N."/>
            <person name="Haridas S."/>
            <person name="Kipfer T."/>
            <person name="LaButti K."/>
            <person name="Lindquist E."/>
            <person name="Lipzen A."/>
            <person name="Maire R."/>
            <person name="Meier B."/>
            <person name="Mihaltcheva S."/>
            <person name="Molinier V."/>
            <person name="Murat C."/>
            <person name="Poggeler S."/>
            <person name="Quandt C.A."/>
            <person name="Sperisen C."/>
            <person name="Tritt A."/>
            <person name="Tisserant E."/>
            <person name="Crous P.W."/>
            <person name="Henrissat B."/>
            <person name="Nehls U."/>
            <person name="Egli S."/>
            <person name="Spatafora J.W."/>
            <person name="Grigoriev I.V."/>
            <person name="Martin F.M."/>
        </authorList>
    </citation>
    <scope>NUCLEOTIDE SEQUENCE [LARGE SCALE GENOMIC DNA]</scope>
    <source>
        <strain evidence="2 3">CBS 459.81</strain>
    </source>
</reference>
<dbReference type="EMBL" id="KV745662">
    <property type="protein sequence ID" value="OCK73759.1"/>
    <property type="molecule type" value="Genomic_DNA"/>
</dbReference>
<accession>A0A8E2J9I7</accession>
<feature type="chain" id="PRO_5034023961" description="Secreted protein" evidence="1">
    <location>
        <begin position="26"/>
        <end position="87"/>
    </location>
</feature>
<evidence type="ECO:0000313" key="3">
    <source>
        <dbReference type="Proteomes" id="UP000250266"/>
    </source>
</evidence>
<evidence type="ECO:0008006" key="4">
    <source>
        <dbReference type="Google" id="ProtNLM"/>
    </source>
</evidence>
<proteinExistence type="predicted"/>
<dbReference type="AlphaFoldDB" id="A0A8E2J9I7"/>
<evidence type="ECO:0000256" key="1">
    <source>
        <dbReference type="SAM" id="SignalP"/>
    </source>
</evidence>
<feature type="signal peptide" evidence="1">
    <location>
        <begin position="1"/>
        <end position="25"/>
    </location>
</feature>